<organism evidence="2 3">
    <name type="scientific">Pseudooceanicola marinus</name>
    <dbReference type="NCBI Taxonomy" id="396013"/>
    <lineage>
        <taxon>Bacteria</taxon>
        <taxon>Pseudomonadati</taxon>
        <taxon>Pseudomonadota</taxon>
        <taxon>Alphaproteobacteria</taxon>
        <taxon>Rhodobacterales</taxon>
        <taxon>Paracoccaceae</taxon>
        <taxon>Pseudooceanicola</taxon>
    </lineage>
</organism>
<evidence type="ECO:0000313" key="3">
    <source>
        <dbReference type="Proteomes" id="UP000193963"/>
    </source>
</evidence>
<dbReference type="EMBL" id="FWFN01000013">
    <property type="protein sequence ID" value="SLN74613.1"/>
    <property type="molecule type" value="Genomic_DNA"/>
</dbReference>
<name>A0A1X7AAL3_9RHOB</name>
<sequence length="52" mass="5535">MTHSDRRSLPRLTLEGLCWLAVAALIAAALLDLPTTLARRALQPDAIVGGQP</sequence>
<keyword evidence="3" id="KW-1185">Reference proteome</keyword>
<gene>
    <name evidence="2" type="ORF">PSM7751_04170</name>
</gene>
<dbReference type="Proteomes" id="UP000193963">
    <property type="component" value="Unassembled WGS sequence"/>
</dbReference>
<proteinExistence type="predicted"/>
<reference evidence="2 3" key="1">
    <citation type="submission" date="2017-03" db="EMBL/GenBank/DDBJ databases">
        <authorList>
            <person name="Afonso C.L."/>
            <person name="Miller P.J."/>
            <person name="Scott M.A."/>
            <person name="Spackman E."/>
            <person name="Goraichik I."/>
            <person name="Dimitrov K.M."/>
            <person name="Suarez D.L."/>
            <person name="Swayne D.E."/>
        </authorList>
    </citation>
    <scope>NUCLEOTIDE SEQUENCE [LARGE SCALE GENOMIC DNA]</scope>
    <source>
        <strain evidence="2 3">CECT 7751</strain>
    </source>
</reference>
<feature type="transmembrane region" description="Helical" evidence="1">
    <location>
        <begin position="12"/>
        <end position="31"/>
    </location>
</feature>
<protein>
    <submittedName>
        <fullName evidence="2">Uncharacterized protein</fullName>
    </submittedName>
</protein>
<evidence type="ECO:0000313" key="2">
    <source>
        <dbReference type="EMBL" id="SLN74613.1"/>
    </source>
</evidence>
<keyword evidence="1" id="KW-1133">Transmembrane helix</keyword>
<keyword evidence="1" id="KW-0472">Membrane</keyword>
<accession>A0A1X7AAL3</accession>
<dbReference type="RefSeq" id="WP_157792258.1">
    <property type="nucleotide sequence ID" value="NZ_FWFN01000013.1"/>
</dbReference>
<dbReference type="AlphaFoldDB" id="A0A1X7AAL3"/>
<keyword evidence="1" id="KW-0812">Transmembrane</keyword>
<evidence type="ECO:0000256" key="1">
    <source>
        <dbReference type="SAM" id="Phobius"/>
    </source>
</evidence>